<protein>
    <submittedName>
        <fullName evidence="1">Uncharacterized protein</fullName>
    </submittedName>
</protein>
<evidence type="ECO:0000313" key="1">
    <source>
        <dbReference type="EMBL" id="KAF0919507.1"/>
    </source>
</evidence>
<reference evidence="1 2" key="1">
    <citation type="submission" date="2019-11" db="EMBL/GenBank/DDBJ databases">
        <title>Whole genome sequence of Oryza granulata.</title>
        <authorList>
            <person name="Li W."/>
        </authorList>
    </citation>
    <scope>NUCLEOTIDE SEQUENCE [LARGE SCALE GENOMIC DNA]</scope>
    <source>
        <strain evidence="2">cv. Menghai</strain>
        <tissue evidence="1">Leaf</tissue>
    </source>
</reference>
<dbReference type="AlphaFoldDB" id="A0A6G1E458"/>
<accession>A0A6G1E458</accession>
<gene>
    <name evidence="1" type="ORF">E2562_029626</name>
</gene>
<dbReference type="Proteomes" id="UP000479710">
    <property type="component" value="Unassembled WGS sequence"/>
</dbReference>
<organism evidence="1 2">
    <name type="scientific">Oryza meyeriana var. granulata</name>
    <dbReference type="NCBI Taxonomy" id="110450"/>
    <lineage>
        <taxon>Eukaryota</taxon>
        <taxon>Viridiplantae</taxon>
        <taxon>Streptophyta</taxon>
        <taxon>Embryophyta</taxon>
        <taxon>Tracheophyta</taxon>
        <taxon>Spermatophyta</taxon>
        <taxon>Magnoliopsida</taxon>
        <taxon>Liliopsida</taxon>
        <taxon>Poales</taxon>
        <taxon>Poaceae</taxon>
        <taxon>BOP clade</taxon>
        <taxon>Oryzoideae</taxon>
        <taxon>Oryzeae</taxon>
        <taxon>Oryzinae</taxon>
        <taxon>Oryza</taxon>
        <taxon>Oryza meyeriana</taxon>
    </lineage>
</organism>
<comment type="caution">
    <text evidence="1">The sequence shown here is derived from an EMBL/GenBank/DDBJ whole genome shotgun (WGS) entry which is preliminary data.</text>
</comment>
<dbReference type="OrthoDB" id="679190at2759"/>
<sequence>MKADGGDLHVDVAKRKLQLEDLSQTCRRDRYSVMCVRAFCSHCCDPYHVLPLGFHIVIPIDDPVVPEHYPGWRLEPITDFVVDLINTEDYATALPRDAYCLFCFKAFSTSVCPHHLYRCTDCVLRIAERDGRHCVRFTGDERWFPYVESILGDPVAVEEDDNGEVLLLLPLLTPASCVQCGCEVPDTIHEREIAQRRERREAMRAAHRLAKLHIDAV</sequence>
<name>A0A6G1E458_9ORYZ</name>
<proteinExistence type="predicted"/>
<dbReference type="EMBL" id="SPHZ02000005">
    <property type="protein sequence ID" value="KAF0919507.1"/>
    <property type="molecule type" value="Genomic_DNA"/>
</dbReference>
<evidence type="ECO:0000313" key="2">
    <source>
        <dbReference type="Proteomes" id="UP000479710"/>
    </source>
</evidence>
<keyword evidence="2" id="KW-1185">Reference proteome</keyword>